<evidence type="ECO:0000256" key="1">
    <source>
        <dbReference type="SAM" id="MobiDB-lite"/>
    </source>
</evidence>
<protein>
    <submittedName>
        <fullName evidence="3">Ulp1 protease family, C-terminal catalytic domain-containing protein</fullName>
    </submittedName>
</protein>
<keyword evidence="3" id="KW-0378">Hydrolase</keyword>
<dbReference type="InterPro" id="IPR038765">
    <property type="entry name" value="Papain-like_cys_pep_sf"/>
</dbReference>
<reference evidence="3" key="1">
    <citation type="journal article" date="2019" name="Sci. Rep.">
        <title>Draft genome of Tanacetum cinerariifolium, the natural source of mosquito coil.</title>
        <authorList>
            <person name="Yamashiro T."/>
            <person name="Shiraishi A."/>
            <person name="Satake H."/>
            <person name="Nakayama K."/>
        </authorList>
    </citation>
    <scope>NUCLEOTIDE SEQUENCE</scope>
</reference>
<dbReference type="AlphaFoldDB" id="A0A699K0J4"/>
<proteinExistence type="predicted"/>
<feature type="region of interest" description="Disordered" evidence="1">
    <location>
        <begin position="67"/>
        <end position="93"/>
    </location>
</feature>
<name>A0A699K0J4_TANCI</name>
<dbReference type="Pfam" id="PF26133">
    <property type="entry name" value="DUF8039"/>
    <property type="match status" value="1"/>
</dbReference>
<evidence type="ECO:0000313" key="3">
    <source>
        <dbReference type="EMBL" id="GFA64897.1"/>
    </source>
</evidence>
<sequence>MAQGLILKEKGADPLIVVLGPEHGGRTRTVEDGIGFRKGIKGYKQSKKRNQSIEEIEAIVDRKLAQRDEKKDAERDAARDAARDTARDAARDAEIEEPKSCFLFSPYTKDTTPIARGMVYPIGDGTIHGGPLIPYYMKVSIDSFVPAFGDTKLPVVSKADDTITLLEQSVGSFFQWPRCRISRTLENTPTSKDKASQSKVATLQPTLATPIPVNTKISAVAEETTLLMSALQTPVLLETEQAEASLPLEDVRQAKKELEKNLMILNTLFLGNSHSRNDNRCGFLNPYSIEGSLCLQPGSTVKDYLAHALSISNYDFILAPYAQEDHWVLFVICPKQCTGYILDSKNKKQTKKERTYWLTSHLHE</sequence>
<dbReference type="InterPro" id="IPR058352">
    <property type="entry name" value="DUF8039"/>
</dbReference>
<dbReference type="SUPFAM" id="SSF54001">
    <property type="entry name" value="Cysteine proteinases"/>
    <property type="match status" value="1"/>
</dbReference>
<dbReference type="GO" id="GO:0008233">
    <property type="term" value="F:peptidase activity"/>
    <property type="evidence" value="ECO:0007669"/>
    <property type="project" value="UniProtKB-KW"/>
</dbReference>
<dbReference type="GO" id="GO:0006508">
    <property type="term" value="P:proteolysis"/>
    <property type="evidence" value="ECO:0007669"/>
    <property type="project" value="UniProtKB-KW"/>
</dbReference>
<gene>
    <name evidence="3" type="ORF">Tci_636869</name>
</gene>
<organism evidence="3">
    <name type="scientific">Tanacetum cinerariifolium</name>
    <name type="common">Dalmatian daisy</name>
    <name type="synonym">Chrysanthemum cinerariifolium</name>
    <dbReference type="NCBI Taxonomy" id="118510"/>
    <lineage>
        <taxon>Eukaryota</taxon>
        <taxon>Viridiplantae</taxon>
        <taxon>Streptophyta</taxon>
        <taxon>Embryophyta</taxon>
        <taxon>Tracheophyta</taxon>
        <taxon>Spermatophyta</taxon>
        <taxon>Magnoliopsida</taxon>
        <taxon>eudicotyledons</taxon>
        <taxon>Gunneridae</taxon>
        <taxon>Pentapetalae</taxon>
        <taxon>asterids</taxon>
        <taxon>campanulids</taxon>
        <taxon>Asterales</taxon>
        <taxon>Asteraceae</taxon>
        <taxon>Asteroideae</taxon>
        <taxon>Anthemideae</taxon>
        <taxon>Anthemidinae</taxon>
        <taxon>Tanacetum</taxon>
    </lineage>
</organism>
<dbReference type="PANTHER" id="PTHR33018:SF37">
    <property type="entry name" value="TRANSPOSASE TNP1_EN_SPM-LIKE DOMAIN-CONTAINING PROTEIN"/>
    <property type="match status" value="1"/>
</dbReference>
<keyword evidence="3" id="KW-0645">Protease</keyword>
<comment type="caution">
    <text evidence="3">The sequence shown here is derived from an EMBL/GenBank/DDBJ whole genome shotgun (WGS) entry which is preliminary data.</text>
</comment>
<accession>A0A699K0J4</accession>
<dbReference type="Gene3D" id="3.40.395.10">
    <property type="entry name" value="Adenoviral Proteinase, Chain A"/>
    <property type="match status" value="1"/>
</dbReference>
<evidence type="ECO:0000259" key="2">
    <source>
        <dbReference type="Pfam" id="PF26133"/>
    </source>
</evidence>
<dbReference type="EMBL" id="BKCJ010461745">
    <property type="protein sequence ID" value="GFA64897.1"/>
    <property type="molecule type" value="Genomic_DNA"/>
</dbReference>
<feature type="domain" description="DUF8039" evidence="2">
    <location>
        <begin position="93"/>
        <end position="182"/>
    </location>
</feature>
<dbReference type="PANTHER" id="PTHR33018">
    <property type="entry name" value="OS10G0338966 PROTEIN-RELATED"/>
    <property type="match status" value="1"/>
</dbReference>